<dbReference type="PANTHER" id="PTHR44825:SF1">
    <property type="entry name" value="DNAJ HOMOLOG SUBFAMILY C MEMBER 4"/>
    <property type="match status" value="1"/>
</dbReference>
<keyword evidence="4" id="KW-1185">Reference proteome</keyword>
<dbReference type="PRINTS" id="PR00625">
    <property type="entry name" value="JDOMAIN"/>
</dbReference>
<name>A0ABP0QZJ4_9DINO</name>
<evidence type="ECO:0000313" key="3">
    <source>
        <dbReference type="EMBL" id="CAK9092332.1"/>
    </source>
</evidence>
<dbReference type="Gene3D" id="1.10.287.110">
    <property type="entry name" value="DnaJ domain"/>
    <property type="match status" value="1"/>
</dbReference>
<reference evidence="3 4" key="1">
    <citation type="submission" date="2024-02" db="EMBL/GenBank/DDBJ databases">
        <authorList>
            <person name="Chen Y."/>
            <person name="Shah S."/>
            <person name="Dougan E. K."/>
            <person name="Thang M."/>
            <person name="Chan C."/>
        </authorList>
    </citation>
    <scope>NUCLEOTIDE SEQUENCE [LARGE SCALE GENOMIC DNA]</scope>
</reference>
<dbReference type="EMBL" id="CAXAMM010040299">
    <property type="protein sequence ID" value="CAK9092332.1"/>
    <property type="molecule type" value="Genomic_DNA"/>
</dbReference>
<dbReference type="SMART" id="SM00271">
    <property type="entry name" value="DnaJ"/>
    <property type="match status" value="1"/>
</dbReference>
<evidence type="ECO:0000313" key="4">
    <source>
        <dbReference type="Proteomes" id="UP001642464"/>
    </source>
</evidence>
<dbReference type="InterPro" id="IPR001623">
    <property type="entry name" value="DnaJ_domain"/>
</dbReference>
<dbReference type="SUPFAM" id="SSF46565">
    <property type="entry name" value="Chaperone J-domain"/>
    <property type="match status" value="1"/>
</dbReference>
<dbReference type="Proteomes" id="UP001642464">
    <property type="component" value="Unassembled WGS sequence"/>
</dbReference>
<dbReference type="InterPro" id="IPR052763">
    <property type="entry name" value="DnaJ_C4"/>
</dbReference>
<protein>
    <submittedName>
        <fullName evidence="3">Chaperone protein DnaJ</fullName>
    </submittedName>
</protein>
<dbReference type="InterPro" id="IPR036869">
    <property type="entry name" value="J_dom_sf"/>
</dbReference>
<organism evidence="3 4">
    <name type="scientific">Durusdinium trenchii</name>
    <dbReference type="NCBI Taxonomy" id="1381693"/>
    <lineage>
        <taxon>Eukaryota</taxon>
        <taxon>Sar</taxon>
        <taxon>Alveolata</taxon>
        <taxon>Dinophyceae</taxon>
        <taxon>Suessiales</taxon>
        <taxon>Symbiodiniaceae</taxon>
        <taxon>Durusdinium</taxon>
    </lineage>
</organism>
<evidence type="ECO:0000259" key="2">
    <source>
        <dbReference type="PROSITE" id="PS50076"/>
    </source>
</evidence>
<feature type="domain" description="J" evidence="2">
    <location>
        <begin position="119"/>
        <end position="184"/>
    </location>
</feature>
<dbReference type="PROSITE" id="PS50076">
    <property type="entry name" value="DNAJ_2"/>
    <property type="match status" value="1"/>
</dbReference>
<keyword evidence="1" id="KW-1133">Transmembrane helix</keyword>
<sequence>MVETTGFHVVRRTHVLESFSVSATLFHAGDGPAEALVACRMPRRSALGPFCVQILESSCGIKKPRSFAGSTLLPVKSTANAELQQQCCSQTLCRGRTQSGCRCAERERGMSPPRVDGQTHYEVLGVTESCSMEEVKAAYRKLVKETHPDSAQSGGGDAARFSRITQAFRVLSDEHSKQSYDFILKAPRSQGANSSARWGDDAFMHSTAAQEYEPMTRVAPKLMERDSRTHFRAVNKLRRKNAKTLPERIAQRRVPIRSGGIALGYLALPLVGAAGLYGLVFH</sequence>
<gene>
    <name evidence="3" type="ORF">SCF082_LOCUS43455</name>
</gene>
<dbReference type="CDD" id="cd06257">
    <property type="entry name" value="DnaJ"/>
    <property type="match status" value="1"/>
</dbReference>
<dbReference type="PANTHER" id="PTHR44825">
    <property type="match status" value="1"/>
</dbReference>
<keyword evidence="1" id="KW-0472">Membrane</keyword>
<feature type="transmembrane region" description="Helical" evidence="1">
    <location>
        <begin position="261"/>
        <end position="280"/>
    </location>
</feature>
<evidence type="ECO:0000256" key="1">
    <source>
        <dbReference type="SAM" id="Phobius"/>
    </source>
</evidence>
<dbReference type="Pfam" id="PF00226">
    <property type="entry name" value="DnaJ"/>
    <property type="match status" value="1"/>
</dbReference>
<accession>A0ABP0QZJ4</accession>
<proteinExistence type="predicted"/>
<comment type="caution">
    <text evidence="3">The sequence shown here is derived from an EMBL/GenBank/DDBJ whole genome shotgun (WGS) entry which is preliminary data.</text>
</comment>
<keyword evidence="1" id="KW-0812">Transmembrane</keyword>